<comment type="similarity">
    <text evidence="2">Belongs to the sulfotransferase 3 family.</text>
</comment>
<dbReference type="Gene3D" id="3.40.50.300">
    <property type="entry name" value="P-loop containing nucleotide triphosphate hydrolases"/>
    <property type="match status" value="1"/>
</dbReference>
<dbReference type="PANTHER" id="PTHR12129">
    <property type="entry name" value="HEPARAN SULFATE 2-O-SULFOTRANSFERASE"/>
    <property type="match status" value="1"/>
</dbReference>
<dbReference type="InterPro" id="IPR027417">
    <property type="entry name" value="P-loop_NTPase"/>
</dbReference>
<evidence type="ECO:0000256" key="9">
    <source>
        <dbReference type="ARBA" id="ARBA00023180"/>
    </source>
</evidence>
<keyword evidence="4 10" id="KW-0812">Transmembrane</keyword>
<dbReference type="Proteomes" id="UP001652661">
    <property type="component" value="Chromosome 3L"/>
</dbReference>
<sequence length="292" mass="34101">MSLNAERSYKMKLRDVENAFKYRRIPYPKRSVELIALLAISCTFFLFMHTNKLNSRLKEMEVKLQPSEFSALGLTGNHISGHDAGKHDDINTLHGTYQYLKSTGQLGDLTPRRLNNTAKAEMDRLFFARCAKVGSESLMEFMEHLQDINNFRVDRTGFNKRTKRQLKPLAQAEVAGYVYNMEEGSVYIEHIPWIDFNEYNLPKPIFINLVRDPVERMISWYYYVRNSYRNAIFYRNNPLAPLKPTAWFKKSFNDCVRSGDPECQYVPLAVTDKEGNFKRQSIFFCGHDQDCL</sequence>
<evidence type="ECO:0000256" key="8">
    <source>
        <dbReference type="ARBA" id="ARBA00023136"/>
    </source>
</evidence>
<evidence type="ECO:0000256" key="7">
    <source>
        <dbReference type="ARBA" id="ARBA00023034"/>
    </source>
</evidence>
<dbReference type="InterPro" id="IPR007734">
    <property type="entry name" value="Heparan_SO4_2-O-STrfase"/>
</dbReference>
<evidence type="ECO:0000256" key="5">
    <source>
        <dbReference type="ARBA" id="ARBA00022968"/>
    </source>
</evidence>
<dbReference type="InterPro" id="IPR005331">
    <property type="entry name" value="Sulfotransferase"/>
</dbReference>
<keyword evidence="5" id="KW-0735">Signal-anchor</keyword>
<keyword evidence="9" id="KW-0325">Glycoprotein</keyword>
<keyword evidence="11" id="KW-1185">Reference proteome</keyword>
<evidence type="ECO:0000256" key="6">
    <source>
        <dbReference type="ARBA" id="ARBA00022989"/>
    </source>
</evidence>
<accession>A0ABM4GFK4</accession>
<evidence type="ECO:0000313" key="11">
    <source>
        <dbReference type="Proteomes" id="UP001652661"/>
    </source>
</evidence>
<gene>
    <name evidence="12" type="primary">LOC108083696</name>
</gene>
<reference evidence="12" key="1">
    <citation type="submission" date="2025-08" db="UniProtKB">
        <authorList>
            <consortium name="RefSeq"/>
        </authorList>
    </citation>
    <scope>IDENTIFICATION</scope>
    <source>
        <strain evidence="12">14028-0561.14</strain>
        <tissue evidence="12">Whole fly</tissue>
    </source>
</reference>
<dbReference type="SUPFAM" id="SSF52540">
    <property type="entry name" value="P-loop containing nucleoside triphosphate hydrolases"/>
    <property type="match status" value="1"/>
</dbReference>
<name>A0ABM4GFK4_DROKI</name>
<feature type="transmembrane region" description="Helical" evidence="10">
    <location>
        <begin position="31"/>
        <end position="48"/>
    </location>
</feature>
<evidence type="ECO:0000313" key="12">
    <source>
        <dbReference type="RefSeq" id="XP_070141493.1"/>
    </source>
</evidence>
<evidence type="ECO:0000256" key="4">
    <source>
        <dbReference type="ARBA" id="ARBA00022692"/>
    </source>
</evidence>
<evidence type="ECO:0000256" key="3">
    <source>
        <dbReference type="ARBA" id="ARBA00022679"/>
    </source>
</evidence>
<dbReference type="PANTHER" id="PTHR12129:SF20">
    <property type="entry name" value="HEPARAN SULFATE 2-O-SULFOTRANSFERASE PIPE"/>
    <property type="match status" value="1"/>
</dbReference>
<evidence type="ECO:0000256" key="10">
    <source>
        <dbReference type="SAM" id="Phobius"/>
    </source>
</evidence>
<dbReference type="Pfam" id="PF03567">
    <property type="entry name" value="Sulfotransfer_2"/>
    <property type="match status" value="1"/>
</dbReference>
<keyword evidence="8 10" id="KW-0472">Membrane</keyword>
<dbReference type="GeneID" id="108083696"/>
<proteinExistence type="inferred from homology"/>
<dbReference type="RefSeq" id="XP_070141493.1">
    <property type="nucleotide sequence ID" value="XM_070285392.1"/>
</dbReference>
<keyword evidence="7" id="KW-0333">Golgi apparatus</keyword>
<keyword evidence="3" id="KW-0808">Transferase</keyword>
<comment type="subcellular location">
    <subcellularLocation>
        <location evidence="1">Golgi apparatus membrane</location>
        <topology evidence="1">Single-pass type II membrane protein</topology>
    </subcellularLocation>
</comment>
<evidence type="ECO:0000256" key="1">
    <source>
        <dbReference type="ARBA" id="ARBA00004323"/>
    </source>
</evidence>
<organism evidence="11 12">
    <name type="scientific">Drosophila kikkawai</name>
    <name type="common">Fruit fly</name>
    <dbReference type="NCBI Taxonomy" id="30033"/>
    <lineage>
        <taxon>Eukaryota</taxon>
        <taxon>Metazoa</taxon>
        <taxon>Ecdysozoa</taxon>
        <taxon>Arthropoda</taxon>
        <taxon>Hexapoda</taxon>
        <taxon>Insecta</taxon>
        <taxon>Pterygota</taxon>
        <taxon>Neoptera</taxon>
        <taxon>Endopterygota</taxon>
        <taxon>Diptera</taxon>
        <taxon>Brachycera</taxon>
        <taxon>Muscomorpha</taxon>
        <taxon>Ephydroidea</taxon>
        <taxon>Drosophilidae</taxon>
        <taxon>Drosophila</taxon>
        <taxon>Sophophora</taxon>
    </lineage>
</organism>
<evidence type="ECO:0000256" key="2">
    <source>
        <dbReference type="ARBA" id="ARBA00010569"/>
    </source>
</evidence>
<keyword evidence="6 10" id="KW-1133">Transmembrane helix</keyword>
<protein>
    <submittedName>
        <fullName evidence="12">Heparan sulfate 2-O-sulfotransferase pipe isoform X5</fullName>
    </submittedName>
</protein>